<gene>
    <name evidence="2" type="ORF">BJY22_008196</name>
</gene>
<dbReference type="InterPro" id="IPR002182">
    <property type="entry name" value="NB-ARC"/>
</dbReference>
<dbReference type="SUPFAM" id="SSF52540">
    <property type="entry name" value="P-loop containing nucleoside triphosphate hydrolases"/>
    <property type="match status" value="1"/>
</dbReference>
<dbReference type="Pfam" id="PF00211">
    <property type="entry name" value="Guanylate_cyc"/>
    <property type="match status" value="1"/>
</dbReference>
<organism evidence="2 3">
    <name type="scientific">Kribbella shirazensis</name>
    <dbReference type="NCBI Taxonomy" id="1105143"/>
    <lineage>
        <taxon>Bacteria</taxon>
        <taxon>Bacillati</taxon>
        <taxon>Actinomycetota</taxon>
        <taxon>Actinomycetes</taxon>
        <taxon>Propionibacteriales</taxon>
        <taxon>Kribbellaceae</taxon>
        <taxon>Kribbella</taxon>
    </lineage>
</organism>
<dbReference type="InterPro" id="IPR011990">
    <property type="entry name" value="TPR-like_helical_dom_sf"/>
</dbReference>
<dbReference type="InterPro" id="IPR001054">
    <property type="entry name" value="A/G_cyclase"/>
</dbReference>
<dbReference type="InterPro" id="IPR019734">
    <property type="entry name" value="TPR_rpt"/>
</dbReference>
<dbReference type="PRINTS" id="PR00364">
    <property type="entry name" value="DISEASERSIST"/>
</dbReference>
<dbReference type="AlphaFoldDB" id="A0A7X6A6M2"/>
<keyword evidence="3" id="KW-1185">Reference proteome</keyword>
<dbReference type="CDD" id="cd07302">
    <property type="entry name" value="CHD"/>
    <property type="match status" value="1"/>
</dbReference>
<dbReference type="RefSeq" id="WP_167217653.1">
    <property type="nucleotide sequence ID" value="NZ_JAASRO010000001.1"/>
</dbReference>
<accession>A0A7X6A6M2</accession>
<dbReference type="InterPro" id="IPR029787">
    <property type="entry name" value="Nucleotide_cyclase"/>
</dbReference>
<reference evidence="2 3" key="1">
    <citation type="submission" date="2020-03" db="EMBL/GenBank/DDBJ databases">
        <title>Sequencing the genomes of 1000 actinobacteria strains.</title>
        <authorList>
            <person name="Klenk H.-P."/>
        </authorList>
    </citation>
    <scope>NUCLEOTIDE SEQUENCE [LARGE SCALE GENOMIC DNA]</scope>
    <source>
        <strain evidence="2 3">DSM 45490</strain>
    </source>
</reference>
<sequence>MGGGMVAMLFSDIEGSTVLLRRLGDQYLDALEGHRRILRAAWTAYGGTEMGTEGDSFFVVFPTAGDAVRAAVDGQRGLAEHRWPGGERLRVRMGIHTGTPGVYDGDYWGMDVHLAARIGAAAHGGQIVVSAVTGQLTQLPDDVTLRDLGTHHLKDIPEPERLLQVTIVGLQNDFPPPRTLGTSTSLPAPATPLLGRAQDLDRITGLLGRTDVRLVTLTGPGGSGKTRLAIGAAAELTTRFPGGVYFVPLASVTSERVLWTTIAEVLDIPPRERSRVVNYLAQRTLLLVLDNLEQLPDAGKVVAEIIEGAAHVKLVATSRRALGLVGEHQHPVAPLPVTDAADSAAVQLFVERAQAVRPTFTLTPENTADVIALCRRLDGLPLAIELCAPRLRLFSVKEVLARVDQSLDIASTSTVTPQRQRTLRDTIAWSYELLSPEHRRTFRRLAVFAGGADLAAVEKVATSIDPLDVVAELRDANLITLSDDADGTRVRLLETIRQYAAEQLGATDEDAAVRDSHASYYAGLAEQLERLKKTTSDYPIERAETELDNFRTALAWSTDHDVRTGLRLCASLGWVWVLGGYLAESRGWHEQVVAAAGTTSSPELAACLRGLSNLLHLQGEPERAYEVANRSVEMSRELGDAAGVAFGLAVLGSVHRQRGDLAAARSTLVDAVDRHRALDDPWRLGRVLSHLGGIEEDLGNFDRAEELLREALTITESLGDAHEIAVQGQNLAYLLTLAGRLDEAAALAQELIPTVLALGSPSLTMAFSNTAMNILLRRGDPVGAAELFGAEEAMGERLEIPNPYLREELAEALALVGDTLSRAAWDRHRQAGRAARVEDLLGQLTLAGQPHS</sequence>
<dbReference type="GO" id="GO:0043531">
    <property type="term" value="F:ADP binding"/>
    <property type="evidence" value="ECO:0007669"/>
    <property type="project" value="InterPro"/>
</dbReference>
<dbReference type="Pfam" id="PF00931">
    <property type="entry name" value="NB-ARC"/>
    <property type="match status" value="1"/>
</dbReference>
<dbReference type="GO" id="GO:0009190">
    <property type="term" value="P:cyclic nucleotide biosynthetic process"/>
    <property type="evidence" value="ECO:0007669"/>
    <property type="project" value="InterPro"/>
</dbReference>
<dbReference type="GO" id="GO:0035556">
    <property type="term" value="P:intracellular signal transduction"/>
    <property type="evidence" value="ECO:0007669"/>
    <property type="project" value="InterPro"/>
</dbReference>
<dbReference type="InterPro" id="IPR027417">
    <property type="entry name" value="P-loop_NTPase"/>
</dbReference>
<dbReference type="PANTHER" id="PTHR47691">
    <property type="entry name" value="REGULATOR-RELATED"/>
    <property type="match status" value="1"/>
</dbReference>
<dbReference type="SUPFAM" id="SSF55073">
    <property type="entry name" value="Nucleotide cyclase"/>
    <property type="match status" value="1"/>
</dbReference>
<protein>
    <submittedName>
        <fullName evidence="2">Putative ATPase/class 3 adenylate cyclase</fullName>
    </submittedName>
</protein>
<name>A0A7X6A6M2_9ACTN</name>
<dbReference type="PROSITE" id="PS50125">
    <property type="entry name" value="GUANYLATE_CYCLASE_2"/>
    <property type="match status" value="1"/>
</dbReference>
<dbReference type="EMBL" id="JAASRO010000001">
    <property type="protein sequence ID" value="NIK62479.1"/>
    <property type="molecule type" value="Genomic_DNA"/>
</dbReference>
<comment type="caution">
    <text evidence="2">The sequence shown here is derived from an EMBL/GenBank/DDBJ whole genome shotgun (WGS) entry which is preliminary data.</text>
</comment>
<dbReference type="SUPFAM" id="SSF48452">
    <property type="entry name" value="TPR-like"/>
    <property type="match status" value="1"/>
</dbReference>
<feature type="domain" description="Guanylate cyclase" evidence="1">
    <location>
        <begin position="7"/>
        <end position="119"/>
    </location>
</feature>
<dbReference type="SMART" id="SM00028">
    <property type="entry name" value="TPR"/>
    <property type="match status" value="3"/>
</dbReference>
<dbReference type="SMART" id="SM00044">
    <property type="entry name" value="CYCc"/>
    <property type="match status" value="1"/>
</dbReference>
<dbReference type="Gene3D" id="3.30.70.1230">
    <property type="entry name" value="Nucleotide cyclase"/>
    <property type="match status" value="1"/>
</dbReference>
<evidence type="ECO:0000259" key="1">
    <source>
        <dbReference type="PROSITE" id="PS50125"/>
    </source>
</evidence>
<dbReference type="Proteomes" id="UP000555407">
    <property type="component" value="Unassembled WGS sequence"/>
</dbReference>
<evidence type="ECO:0000313" key="3">
    <source>
        <dbReference type="Proteomes" id="UP000555407"/>
    </source>
</evidence>
<proteinExistence type="predicted"/>
<evidence type="ECO:0000313" key="2">
    <source>
        <dbReference type="EMBL" id="NIK62479.1"/>
    </source>
</evidence>
<dbReference type="Gene3D" id="1.25.40.10">
    <property type="entry name" value="Tetratricopeptide repeat domain"/>
    <property type="match status" value="1"/>
</dbReference>
<dbReference type="Gene3D" id="3.40.50.300">
    <property type="entry name" value="P-loop containing nucleotide triphosphate hydrolases"/>
    <property type="match status" value="1"/>
</dbReference>
<dbReference type="Pfam" id="PF13374">
    <property type="entry name" value="TPR_10"/>
    <property type="match status" value="1"/>
</dbReference>
<dbReference type="GO" id="GO:0004016">
    <property type="term" value="F:adenylate cyclase activity"/>
    <property type="evidence" value="ECO:0007669"/>
    <property type="project" value="UniProtKB-ARBA"/>
</dbReference>
<dbReference type="PANTHER" id="PTHR47691:SF3">
    <property type="entry name" value="HTH-TYPE TRANSCRIPTIONAL REGULATOR RV0890C-RELATED"/>
    <property type="match status" value="1"/>
</dbReference>